<evidence type="ECO:0000256" key="4">
    <source>
        <dbReference type="ARBA" id="ARBA00022741"/>
    </source>
</evidence>
<dbReference type="CDD" id="cd03253">
    <property type="entry name" value="ABCC_ATM1_transporter"/>
    <property type="match status" value="1"/>
</dbReference>
<feature type="transmembrane region" description="Helical" evidence="9">
    <location>
        <begin position="486"/>
        <end position="507"/>
    </location>
</feature>
<feature type="transmembrane region" description="Helical" evidence="9">
    <location>
        <begin position="64"/>
        <end position="86"/>
    </location>
</feature>
<dbReference type="Gene3D" id="1.20.1560.10">
    <property type="entry name" value="ABC transporter type 1, transmembrane domain"/>
    <property type="match status" value="1"/>
</dbReference>
<feature type="domain" description="ABC transmembrane type-1" evidence="11">
    <location>
        <begin position="242"/>
        <end position="548"/>
    </location>
</feature>
<evidence type="ECO:0000259" key="10">
    <source>
        <dbReference type="PROSITE" id="PS50893"/>
    </source>
</evidence>
<dbReference type="SUPFAM" id="SSF90123">
    <property type="entry name" value="ABC transporter transmembrane region"/>
    <property type="match status" value="1"/>
</dbReference>
<evidence type="ECO:0000256" key="7">
    <source>
        <dbReference type="ARBA" id="ARBA00023136"/>
    </source>
</evidence>
<evidence type="ECO:0000256" key="5">
    <source>
        <dbReference type="ARBA" id="ARBA00022840"/>
    </source>
</evidence>
<dbReference type="PANTHER" id="PTHR24221:SF654">
    <property type="entry name" value="ATP-BINDING CASSETTE SUB-FAMILY B MEMBER 6"/>
    <property type="match status" value="1"/>
</dbReference>
<dbReference type="FunFam" id="3.40.50.300:FF:000186">
    <property type="entry name" value="ATP-binding cassette sub-family B member 7, mitochondrial"/>
    <property type="match status" value="1"/>
</dbReference>
<dbReference type="SMART" id="SM00382">
    <property type="entry name" value="AAA"/>
    <property type="match status" value="1"/>
</dbReference>
<dbReference type="Pfam" id="PF00664">
    <property type="entry name" value="ABC_membrane"/>
    <property type="match status" value="1"/>
</dbReference>
<keyword evidence="2" id="KW-0813">Transport</keyword>
<sequence length="855" mass="93395">MGWCGQYDRTAWAHGTLTPCITETTLAPLLVLLAATVLVTQLRRLAVLARRPYLDTKHIGAADILACVCYAALALSHAGWLVYWLVVRGAPFEVFFEACLLAVWLAAEAVAAVGCMRHVTLQLKLLTWPALVVYAWAVYTHALMLAERWGERPHVARALVVSSALQLAVLVCAAVAECLRAPSAGEAAVLKQALLSGGSGAVPAQSLSTDSRRKRTRPWWALLVTAVAYVWPTTPLQQLRAALCVVLLGAMRLINLAVPILYRDVVNTFSETSERARTDGDRPAEHFTLYQVFFPYVALYLGAAFLQGGAGTGSIGLLNNLRNWLWIPISQSAYRTIALDLFLHVLDLDLKFHLMRKTGEVTRIMDRGTASIQNILSTVLFSIVPQLFDIVAACIFIAAALEGWIAVIVFITLGSYILLTVYLTEWRTKYRRDLNKYDNAKGARVTDALLNYETVKYFNNETLERDNFAKAIDDYQRVEYKLTTSLNYLNILQSVIIFSGLVAGLTVCSKGVAEGRLTVGDAVLFITLMQQLYAPLNYFGSYYRTIQQQLIDVENTFDLLAAHASIQDRPGAAELMPEECSLEFDSVVYSYAAGSPVLKGVSFACPGGQTLALVGATGSGKSTALRLIFRFYDPLSGAVRIDGQDVRDVTQASLRSAMAVVPQDTVLFNDTIMYNIRYGRPSASDEEVYDAARAASLHDSIISRFPQQYDTVVGERGLRLSGGEKQRVACARAILKNPRVLLLDEATSALDTLTEQRIQGALKAMRADRTTIIVAHRLSTITDADVIIVLKEGEVWERGTHAELVAQRGLYAEMWARQAEAARAGNASAASLADVGADAGMSANASAASLAEDAL</sequence>
<feature type="transmembrane region" description="Helical" evidence="9">
    <location>
        <begin position="92"/>
        <end position="113"/>
    </location>
</feature>
<dbReference type="GO" id="GO:0016020">
    <property type="term" value="C:membrane"/>
    <property type="evidence" value="ECO:0007669"/>
    <property type="project" value="UniProtKB-SubCell"/>
</dbReference>
<dbReference type="AlphaFoldDB" id="A0AAW1QNC2"/>
<feature type="transmembrane region" description="Helical" evidence="9">
    <location>
        <begin position="218"/>
        <end position="234"/>
    </location>
</feature>
<organism evidence="12 13">
    <name type="scientific">Elliptochloris bilobata</name>
    <dbReference type="NCBI Taxonomy" id="381761"/>
    <lineage>
        <taxon>Eukaryota</taxon>
        <taxon>Viridiplantae</taxon>
        <taxon>Chlorophyta</taxon>
        <taxon>core chlorophytes</taxon>
        <taxon>Trebouxiophyceae</taxon>
        <taxon>Trebouxiophyceae incertae sedis</taxon>
        <taxon>Elliptochloris clade</taxon>
        <taxon>Elliptochloris</taxon>
    </lineage>
</organism>
<name>A0AAW1QNC2_9CHLO</name>
<dbReference type="InterPro" id="IPR036640">
    <property type="entry name" value="ABC1_TM_sf"/>
</dbReference>
<dbReference type="PROSITE" id="PS50893">
    <property type="entry name" value="ABC_TRANSPORTER_2"/>
    <property type="match status" value="1"/>
</dbReference>
<dbReference type="GO" id="GO:0140359">
    <property type="term" value="F:ABC-type transporter activity"/>
    <property type="evidence" value="ECO:0007669"/>
    <property type="project" value="InterPro"/>
</dbReference>
<feature type="transmembrane region" description="Helical" evidence="9">
    <location>
        <begin position="404"/>
        <end position="423"/>
    </location>
</feature>
<evidence type="ECO:0000256" key="2">
    <source>
        <dbReference type="ARBA" id="ARBA00022448"/>
    </source>
</evidence>
<dbReference type="InterPro" id="IPR003593">
    <property type="entry name" value="AAA+_ATPase"/>
</dbReference>
<feature type="transmembrane region" description="Helical" evidence="9">
    <location>
        <begin position="240"/>
        <end position="262"/>
    </location>
</feature>
<dbReference type="EMBL" id="JALJOU010000081">
    <property type="protein sequence ID" value="KAK9823014.1"/>
    <property type="molecule type" value="Genomic_DNA"/>
</dbReference>
<evidence type="ECO:0000256" key="9">
    <source>
        <dbReference type="SAM" id="Phobius"/>
    </source>
</evidence>
<comment type="similarity">
    <text evidence="8">Belongs to the ABC transporter superfamily. ABCB family. Heavy Metal importer (TC 3.A.1.210) subfamily.</text>
</comment>
<feature type="transmembrane region" description="Helical" evidence="9">
    <location>
        <begin position="158"/>
        <end position="176"/>
    </location>
</feature>
<protein>
    <submittedName>
        <fullName evidence="12">Uncharacterized protein</fullName>
    </submittedName>
</protein>
<dbReference type="InterPro" id="IPR011527">
    <property type="entry name" value="ABC1_TM_dom"/>
</dbReference>
<gene>
    <name evidence="12" type="ORF">WJX81_007044</name>
</gene>
<feature type="transmembrane region" description="Helical" evidence="9">
    <location>
        <begin position="326"/>
        <end position="346"/>
    </location>
</feature>
<dbReference type="SUPFAM" id="SSF52540">
    <property type="entry name" value="P-loop containing nucleoside triphosphate hydrolases"/>
    <property type="match status" value="1"/>
</dbReference>
<feature type="transmembrane region" description="Helical" evidence="9">
    <location>
        <begin position="125"/>
        <end position="146"/>
    </location>
</feature>
<evidence type="ECO:0000256" key="8">
    <source>
        <dbReference type="ARBA" id="ARBA00024363"/>
    </source>
</evidence>
<keyword evidence="6 9" id="KW-1133">Transmembrane helix</keyword>
<keyword evidence="5" id="KW-0067">ATP-binding</keyword>
<keyword evidence="13" id="KW-1185">Reference proteome</keyword>
<comment type="subcellular location">
    <subcellularLocation>
        <location evidence="1">Membrane</location>
        <topology evidence="1">Multi-pass membrane protein</topology>
    </subcellularLocation>
</comment>
<dbReference type="InterPro" id="IPR039421">
    <property type="entry name" value="Type_1_exporter"/>
</dbReference>
<accession>A0AAW1QNC2</accession>
<dbReference type="PROSITE" id="PS50929">
    <property type="entry name" value="ABC_TM1F"/>
    <property type="match status" value="1"/>
</dbReference>
<dbReference type="Gene3D" id="3.40.50.300">
    <property type="entry name" value="P-loop containing nucleotide triphosphate hydrolases"/>
    <property type="match status" value="1"/>
</dbReference>
<dbReference type="InterPro" id="IPR027417">
    <property type="entry name" value="P-loop_NTPase"/>
</dbReference>
<keyword evidence="3 9" id="KW-0812">Transmembrane</keyword>
<proteinExistence type="inferred from homology"/>
<evidence type="ECO:0000259" key="11">
    <source>
        <dbReference type="PROSITE" id="PS50929"/>
    </source>
</evidence>
<keyword evidence="4" id="KW-0547">Nucleotide-binding</keyword>
<dbReference type="InterPro" id="IPR003439">
    <property type="entry name" value="ABC_transporter-like_ATP-bd"/>
</dbReference>
<keyword evidence="7 9" id="KW-0472">Membrane</keyword>
<dbReference type="PANTHER" id="PTHR24221">
    <property type="entry name" value="ATP-BINDING CASSETTE SUB-FAMILY B"/>
    <property type="match status" value="1"/>
</dbReference>
<dbReference type="GO" id="GO:0005524">
    <property type="term" value="F:ATP binding"/>
    <property type="evidence" value="ECO:0007669"/>
    <property type="project" value="UniProtKB-KW"/>
</dbReference>
<dbReference type="GO" id="GO:0016887">
    <property type="term" value="F:ATP hydrolysis activity"/>
    <property type="evidence" value="ECO:0007669"/>
    <property type="project" value="InterPro"/>
</dbReference>
<feature type="transmembrane region" description="Helical" evidence="9">
    <location>
        <begin position="287"/>
        <end position="306"/>
    </location>
</feature>
<dbReference type="Proteomes" id="UP001445335">
    <property type="component" value="Unassembled WGS sequence"/>
</dbReference>
<evidence type="ECO:0000313" key="13">
    <source>
        <dbReference type="Proteomes" id="UP001445335"/>
    </source>
</evidence>
<reference evidence="12 13" key="1">
    <citation type="journal article" date="2024" name="Nat. Commun.">
        <title>Phylogenomics reveals the evolutionary origins of lichenization in chlorophyte algae.</title>
        <authorList>
            <person name="Puginier C."/>
            <person name="Libourel C."/>
            <person name="Otte J."/>
            <person name="Skaloud P."/>
            <person name="Haon M."/>
            <person name="Grisel S."/>
            <person name="Petersen M."/>
            <person name="Berrin J.G."/>
            <person name="Delaux P.M."/>
            <person name="Dal Grande F."/>
            <person name="Keller J."/>
        </authorList>
    </citation>
    <scope>NUCLEOTIDE SEQUENCE [LARGE SCALE GENOMIC DNA]</scope>
    <source>
        <strain evidence="12 13">SAG 245.80</strain>
    </source>
</reference>
<evidence type="ECO:0000256" key="6">
    <source>
        <dbReference type="ARBA" id="ARBA00022989"/>
    </source>
</evidence>
<evidence type="ECO:0000256" key="3">
    <source>
        <dbReference type="ARBA" id="ARBA00022692"/>
    </source>
</evidence>
<dbReference type="Pfam" id="PF00005">
    <property type="entry name" value="ABC_tran"/>
    <property type="match status" value="1"/>
</dbReference>
<feature type="transmembrane region" description="Helical" evidence="9">
    <location>
        <begin position="375"/>
        <end position="398"/>
    </location>
</feature>
<dbReference type="CDD" id="cd18581">
    <property type="entry name" value="ABC_6TM_ABCB6"/>
    <property type="match status" value="1"/>
</dbReference>
<comment type="caution">
    <text evidence="12">The sequence shown here is derived from an EMBL/GenBank/DDBJ whole genome shotgun (WGS) entry which is preliminary data.</text>
</comment>
<feature type="domain" description="ABC transporter" evidence="10">
    <location>
        <begin position="582"/>
        <end position="817"/>
    </location>
</feature>
<evidence type="ECO:0000256" key="1">
    <source>
        <dbReference type="ARBA" id="ARBA00004141"/>
    </source>
</evidence>
<evidence type="ECO:0000313" key="12">
    <source>
        <dbReference type="EMBL" id="KAK9823014.1"/>
    </source>
</evidence>
<feature type="transmembrane region" description="Helical" evidence="9">
    <location>
        <begin position="25"/>
        <end position="43"/>
    </location>
</feature>